<feature type="domain" description="HTH gntR-type" evidence="4">
    <location>
        <begin position="1"/>
        <end position="48"/>
    </location>
</feature>
<dbReference type="GO" id="GO:0003700">
    <property type="term" value="F:DNA-binding transcription factor activity"/>
    <property type="evidence" value="ECO:0007669"/>
    <property type="project" value="InterPro"/>
</dbReference>
<keyword evidence="6" id="KW-1185">Reference proteome</keyword>
<keyword evidence="3" id="KW-0804">Transcription</keyword>
<dbReference type="InterPro" id="IPR036390">
    <property type="entry name" value="WH_DNA-bd_sf"/>
</dbReference>
<keyword evidence="2" id="KW-0238">DNA-binding</keyword>
<dbReference type="InterPro" id="IPR028978">
    <property type="entry name" value="Chorismate_lyase_/UTRA_dom_sf"/>
</dbReference>
<evidence type="ECO:0000313" key="6">
    <source>
        <dbReference type="Proteomes" id="UP000053244"/>
    </source>
</evidence>
<dbReference type="Proteomes" id="UP000053244">
    <property type="component" value="Unassembled WGS sequence"/>
</dbReference>
<sequence length="229" mass="25755">MGQSVPSERELIERYGTTKSTASKVIGILLAEGLVTTKFGRGTYVRDRPVLRRISAAQRHAAHRRAGKPVFDVQAIDQGQVPSRRMLFVGRREVPAHSAEWLQIEPSAEAVVRQRLQLLNDEPAVISTSYYPSWLAAGTRLESPDPLPEGPDEFIESLGHRFSHGIEVFRAAMPTPEEATLLALRPGVPVVHMWHVDHDDQDRPLQVAHDVYAADRHEFAYEWNEGDLR</sequence>
<dbReference type="Pfam" id="PF07702">
    <property type="entry name" value="UTRA"/>
    <property type="match status" value="1"/>
</dbReference>
<dbReference type="Gene3D" id="1.10.10.10">
    <property type="entry name" value="Winged helix-like DNA-binding domain superfamily/Winged helix DNA-binding domain"/>
    <property type="match status" value="1"/>
</dbReference>
<dbReference type="Pfam" id="PF00392">
    <property type="entry name" value="GntR"/>
    <property type="match status" value="1"/>
</dbReference>
<dbReference type="InterPro" id="IPR050679">
    <property type="entry name" value="Bact_HTH_transcr_reg"/>
</dbReference>
<reference evidence="5 6" key="1">
    <citation type="submission" date="2015-10" db="EMBL/GenBank/DDBJ databases">
        <authorList>
            <person name="Gilbert D.G."/>
        </authorList>
    </citation>
    <scope>NUCLEOTIDE SEQUENCE [LARGE SCALE GENOMIC DNA]</scope>
    <source>
        <strain evidence="5 6">NRRL B-16712</strain>
    </source>
</reference>
<dbReference type="SUPFAM" id="SSF46785">
    <property type="entry name" value="Winged helix' DNA-binding domain"/>
    <property type="match status" value="1"/>
</dbReference>
<dbReference type="PRINTS" id="PR00035">
    <property type="entry name" value="HTHGNTR"/>
</dbReference>
<proteinExistence type="predicted"/>
<name>A0A0X3US57_9ACTN</name>
<evidence type="ECO:0000256" key="1">
    <source>
        <dbReference type="ARBA" id="ARBA00023015"/>
    </source>
</evidence>
<dbReference type="GO" id="GO:0003677">
    <property type="term" value="F:DNA binding"/>
    <property type="evidence" value="ECO:0007669"/>
    <property type="project" value="UniProtKB-KW"/>
</dbReference>
<dbReference type="PANTHER" id="PTHR44846:SF17">
    <property type="entry name" value="GNTR-FAMILY TRANSCRIPTIONAL REGULATOR"/>
    <property type="match status" value="1"/>
</dbReference>
<evidence type="ECO:0000259" key="4">
    <source>
        <dbReference type="PROSITE" id="PS50949"/>
    </source>
</evidence>
<keyword evidence="1" id="KW-0805">Transcription regulation</keyword>
<dbReference type="Gene3D" id="3.40.1410.10">
    <property type="entry name" value="Chorismate lyase-like"/>
    <property type="match status" value="1"/>
</dbReference>
<protein>
    <recommendedName>
        <fullName evidence="4">HTH gntR-type domain-containing protein</fullName>
    </recommendedName>
</protein>
<dbReference type="EMBL" id="LLZH01000121">
    <property type="protein sequence ID" value="KUL34632.1"/>
    <property type="molecule type" value="Genomic_DNA"/>
</dbReference>
<gene>
    <name evidence="5" type="ORF">ADL15_16340</name>
</gene>
<evidence type="ECO:0000313" key="5">
    <source>
        <dbReference type="EMBL" id="KUL34632.1"/>
    </source>
</evidence>
<dbReference type="GO" id="GO:0045892">
    <property type="term" value="P:negative regulation of DNA-templated transcription"/>
    <property type="evidence" value="ECO:0007669"/>
    <property type="project" value="TreeGrafter"/>
</dbReference>
<dbReference type="SMART" id="SM00866">
    <property type="entry name" value="UTRA"/>
    <property type="match status" value="1"/>
</dbReference>
<dbReference type="AlphaFoldDB" id="A0A0X3US57"/>
<dbReference type="PANTHER" id="PTHR44846">
    <property type="entry name" value="MANNOSYL-D-GLYCERATE TRANSPORT/METABOLISM SYSTEM REPRESSOR MNGR-RELATED"/>
    <property type="match status" value="1"/>
</dbReference>
<dbReference type="InterPro" id="IPR011663">
    <property type="entry name" value="UTRA"/>
</dbReference>
<evidence type="ECO:0000256" key="2">
    <source>
        <dbReference type="ARBA" id="ARBA00023125"/>
    </source>
</evidence>
<evidence type="ECO:0000256" key="3">
    <source>
        <dbReference type="ARBA" id="ARBA00023163"/>
    </source>
</evidence>
<comment type="caution">
    <text evidence="5">The sequence shown here is derived from an EMBL/GenBank/DDBJ whole genome shotgun (WGS) entry which is preliminary data.</text>
</comment>
<accession>A0A0X3US57</accession>
<organism evidence="5 6">
    <name type="scientific">Actinoplanes awajinensis subsp. mycoplanecinus</name>
    <dbReference type="NCBI Taxonomy" id="135947"/>
    <lineage>
        <taxon>Bacteria</taxon>
        <taxon>Bacillati</taxon>
        <taxon>Actinomycetota</taxon>
        <taxon>Actinomycetes</taxon>
        <taxon>Micromonosporales</taxon>
        <taxon>Micromonosporaceae</taxon>
        <taxon>Actinoplanes</taxon>
    </lineage>
</organism>
<dbReference type="InterPro" id="IPR036388">
    <property type="entry name" value="WH-like_DNA-bd_sf"/>
</dbReference>
<dbReference type="SUPFAM" id="SSF64288">
    <property type="entry name" value="Chorismate lyase-like"/>
    <property type="match status" value="1"/>
</dbReference>
<dbReference type="InterPro" id="IPR000524">
    <property type="entry name" value="Tscrpt_reg_HTH_GntR"/>
</dbReference>
<dbReference type="PROSITE" id="PS50949">
    <property type="entry name" value="HTH_GNTR"/>
    <property type="match status" value="1"/>
</dbReference>